<feature type="domain" description="Response regulatory" evidence="2">
    <location>
        <begin position="17"/>
        <end position="131"/>
    </location>
</feature>
<accession>A0A3S9B7E7</accession>
<gene>
    <name evidence="3" type="ORF">D5400_17640</name>
</gene>
<dbReference type="Pfam" id="PF00072">
    <property type="entry name" value="Response_reg"/>
    <property type="match status" value="1"/>
</dbReference>
<evidence type="ECO:0000256" key="1">
    <source>
        <dbReference type="PROSITE-ProRule" id="PRU00169"/>
    </source>
</evidence>
<keyword evidence="3" id="KW-0238">DNA-binding</keyword>
<keyword evidence="1" id="KW-0597">Phosphoprotein</keyword>
<dbReference type="InterPro" id="IPR001789">
    <property type="entry name" value="Sig_transdc_resp-reg_receiver"/>
</dbReference>
<evidence type="ECO:0000259" key="2">
    <source>
        <dbReference type="PROSITE" id="PS50110"/>
    </source>
</evidence>
<name>A0A3S9B7E7_9HYPH</name>
<reference evidence="3 4" key="1">
    <citation type="submission" date="2018-09" db="EMBL/GenBank/DDBJ databases">
        <title>Marinorhizobium profundi gen. nov., sp. nov., isolated from a deep-sea sediment sample from the New Britain Trench and proposal of Marinorhizobiaceae fam. nov. in the order Rhizobiales of the class Alphaproteobacteria.</title>
        <authorList>
            <person name="Cao J."/>
        </authorList>
    </citation>
    <scope>NUCLEOTIDE SEQUENCE [LARGE SCALE GENOMIC DNA]</scope>
    <source>
        <strain evidence="3 4">WS11</strain>
    </source>
</reference>
<dbReference type="Gene3D" id="3.40.50.2300">
    <property type="match status" value="1"/>
</dbReference>
<proteinExistence type="predicted"/>
<keyword evidence="4" id="KW-1185">Reference proteome</keyword>
<dbReference type="InterPro" id="IPR011006">
    <property type="entry name" value="CheY-like_superfamily"/>
</dbReference>
<dbReference type="SUPFAM" id="SSF52172">
    <property type="entry name" value="CheY-like"/>
    <property type="match status" value="1"/>
</dbReference>
<sequence>MWDDQRQHHRERSRFMSLHVVVRDTGLGDSLMLVLKQQGFAARLHVETASLCRQEALSPEDTVILDLDLPNGQAAGLVDRMEREQTPCRLIVLAGVTSRAARARLGTAGPMAVLTKPFAASDLLALLGTPLH</sequence>
<evidence type="ECO:0000313" key="3">
    <source>
        <dbReference type="EMBL" id="AZN72859.1"/>
    </source>
</evidence>
<dbReference type="AlphaFoldDB" id="A0A3S9B7E7"/>
<feature type="modified residue" description="4-aspartylphosphate" evidence="1">
    <location>
        <position position="66"/>
    </location>
</feature>
<dbReference type="OrthoDB" id="7679005at2"/>
<dbReference type="EMBL" id="CP032509">
    <property type="protein sequence ID" value="AZN72859.1"/>
    <property type="molecule type" value="Genomic_DNA"/>
</dbReference>
<protein>
    <submittedName>
        <fullName evidence="3">DNA-binding response regulator</fullName>
    </submittedName>
</protein>
<evidence type="ECO:0000313" key="4">
    <source>
        <dbReference type="Proteomes" id="UP000268192"/>
    </source>
</evidence>
<dbReference type="KEGG" id="abaw:D5400_17640"/>
<dbReference type="PROSITE" id="PS50110">
    <property type="entry name" value="RESPONSE_REGULATORY"/>
    <property type="match status" value="1"/>
</dbReference>
<dbReference type="GO" id="GO:0003677">
    <property type="term" value="F:DNA binding"/>
    <property type="evidence" value="ECO:0007669"/>
    <property type="project" value="UniProtKB-KW"/>
</dbReference>
<dbReference type="Proteomes" id="UP000268192">
    <property type="component" value="Chromosome"/>
</dbReference>
<dbReference type="GO" id="GO:0000160">
    <property type="term" value="P:phosphorelay signal transduction system"/>
    <property type="evidence" value="ECO:0007669"/>
    <property type="project" value="InterPro"/>
</dbReference>
<organism evidence="3 4">
    <name type="scientific">Georhizobium profundi</name>
    <dbReference type="NCBI Taxonomy" id="2341112"/>
    <lineage>
        <taxon>Bacteria</taxon>
        <taxon>Pseudomonadati</taxon>
        <taxon>Pseudomonadota</taxon>
        <taxon>Alphaproteobacteria</taxon>
        <taxon>Hyphomicrobiales</taxon>
        <taxon>Rhizobiaceae</taxon>
        <taxon>Georhizobium</taxon>
    </lineage>
</organism>